<proteinExistence type="predicted"/>
<dbReference type="AlphaFoldDB" id="A0A0G0K235"/>
<gene>
    <name evidence="2" type="ORF">US96_C0053G0009</name>
</gene>
<evidence type="ECO:0000313" key="2">
    <source>
        <dbReference type="EMBL" id="KKQ73778.1"/>
    </source>
</evidence>
<evidence type="ECO:0000256" key="1">
    <source>
        <dbReference type="SAM" id="SignalP"/>
    </source>
</evidence>
<sequence length="321" mass="34958">MFRLTIVKIKISLVLFTLISFLFLPTNAHAAEDIIRVSGYQYGTAWLPLAHPNLTPPLLNYNTTVLYSHLKNLNNFGPSGTVPCTVNIIGQVSAVTAGSLVDTGGNLLVDIFWGGAKFANLTNEEAEELAKFVNAGGVLYVTGGGWQDTNTPGRGPEYNLLFEKLGIEDRFDANYSASGNYVQTSEPLESLITQGLFGNVGSLANYLVVTGNFLCTNFLLQTDPDNLRYYLNLFALGCGDALGPDAKVLDVPSFKQGLWQYDDSIPSWEGEIYDDGDKQKLFCDTNNNGASIAECGCALTSASMVMRKFNVDKLPEILNFI</sequence>
<keyword evidence="1" id="KW-0732">Signal</keyword>
<comment type="caution">
    <text evidence="2">The sequence shown here is derived from an EMBL/GenBank/DDBJ whole genome shotgun (WGS) entry which is preliminary data.</text>
</comment>
<name>A0A0G0K235_9BACT</name>
<accession>A0A0G0K235</accession>
<feature type="non-terminal residue" evidence="2">
    <location>
        <position position="321"/>
    </location>
</feature>
<protein>
    <submittedName>
        <fullName evidence="2">Uncharacterized protein</fullName>
    </submittedName>
</protein>
<dbReference type="EMBL" id="LBUZ01000053">
    <property type="protein sequence ID" value="KKQ73778.1"/>
    <property type="molecule type" value="Genomic_DNA"/>
</dbReference>
<reference evidence="2 3" key="1">
    <citation type="journal article" date="2015" name="Nature">
        <title>rRNA introns, odd ribosomes, and small enigmatic genomes across a large radiation of phyla.</title>
        <authorList>
            <person name="Brown C.T."/>
            <person name="Hug L.A."/>
            <person name="Thomas B.C."/>
            <person name="Sharon I."/>
            <person name="Castelle C.J."/>
            <person name="Singh A."/>
            <person name="Wilkins M.J."/>
            <person name="Williams K.H."/>
            <person name="Banfield J.F."/>
        </authorList>
    </citation>
    <scope>NUCLEOTIDE SEQUENCE [LARGE SCALE GENOMIC DNA]</scope>
</reference>
<feature type="signal peptide" evidence="1">
    <location>
        <begin position="1"/>
        <end position="30"/>
    </location>
</feature>
<evidence type="ECO:0000313" key="3">
    <source>
        <dbReference type="Proteomes" id="UP000034181"/>
    </source>
</evidence>
<feature type="chain" id="PRO_5002533044" evidence="1">
    <location>
        <begin position="31"/>
        <end position="321"/>
    </location>
</feature>
<organism evidence="2 3">
    <name type="scientific">Candidatus Woesebacteria bacterium GW2011_GWB1_38_5b</name>
    <dbReference type="NCBI Taxonomy" id="1618569"/>
    <lineage>
        <taxon>Bacteria</taxon>
        <taxon>Candidatus Woeseibacteriota</taxon>
    </lineage>
</organism>
<dbReference type="Proteomes" id="UP000034181">
    <property type="component" value="Unassembled WGS sequence"/>
</dbReference>